<dbReference type="SMART" id="SM00327">
    <property type="entry name" value="VWA"/>
    <property type="match status" value="1"/>
</dbReference>
<dbReference type="Gene3D" id="3.40.50.410">
    <property type="entry name" value="von Willebrand factor, type A domain"/>
    <property type="match status" value="1"/>
</dbReference>
<organism evidence="3 4">
    <name type="scientific">Parashewanella spongiae</name>
    <dbReference type="NCBI Taxonomy" id="342950"/>
    <lineage>
        <taxon>Bacteria</taxon>
        <taxon>Pseudomonadati</taxon>
        <taxon>Pseudomonadota</taxon>
        <taxon>Gammaproteobacteria</taxon>
        <taxon>Alteromonadales</taxon>
        <taxon>Shewanellaceae</taxon>
        <taxon>Parashewanella</taxon>
    </lineage>
</organism>
<proteinExistence type="predicted"/>
<evidence type="ECO:0000313" key="3">
    <source>
        <dbReference type="EMBL" id="RJY07046.1"/>
    </source>
</evidence>
<feature type="domain" description="VWFA" evidence="1">
    <location>
        <begin position="265"/>
        <end position="434"/>
    </location>
</feature>
<accession>A0A3A6T6V3</accession>
<dbReference type="AlphaFoldDB" id="A0A3A6T6V3"/>
<sequence length="743" mass="82919">MSFMPQALLTSTDHASIPLQAVTVNANLNGILAEVSIEQHYLNDCDTNIETVYSFPLPLDAVLLSLEVVINGETLKGHVSAKAAAEQEYEEAIEDGNTAVLLSKVSPGFYSVNLGNLLPYEMAVIRIKYAQLLQWQGEQLRFYFPTTFTPRYGQPLRAGFEPHEQPRHSLVAEYPFSFELLIEGILASARIASSTHSLATAHQQGCTSVNLAENSNLMDRDLVLSISKPDGYIGEALTGNDIDGQVHLASLCPPLINNTSQSGRNLKIVVDCSGSMMGDSIEQAKFAVHQVLLSLTPKDYFNIVLFGSRTKLMFDTMVNASSAQIQLAIKSVTDIYANMGGTEMREALQRSYSLTSMLDARTELLLITDGAVWQAEEITSAAKNSNHRHFIIGVGSSVNEAFLTELARSSKGAAEFVTVNDDMAKRIVRHVNRIDQPCVHSVCIDWPITTTSFPASLPELYLGDTCNSFSWSDGLLTRSPEYFYQFESVVHEFSLPITETKAEESVSTLARIAAYEKLKSLPPEDAAKVSERYQLVTEYTSCVLVKVRTEDKATKLPELQEIPHQMPVGAFGMGRVLNESTSELYSQSLSFEPCSSPEFDDIEEDRRCMAPSSSPSMNELDHLEIPAFLRKISLEETRPQTVEEWLERILKQNDESQFNLDALELNGEYDHVISKLKSIINDGVIDAQTLFFVWLKLRHEFMKDKLSLKARMLIRGHLKKRSIKRVVINQIREAFLERFGTTV</sequence>
<dbReference type="SUPFAM" id="SSF53300">
    <property type="entry name" value="vWA-like"/>
    <property type="match status" value="1"/>
</dbReference>
<dbReference type="Pfam" id="PF13768">
    <property type="entry name" value="VWA_3"/>
    <property type="match status" value="1"/>
</dbReference>
<dbReference type="OrthoDB" id="9784383at2"/>
<dbReference type="PROSITE" id="PS51468">
    <property type="entry name" value="VIT"/>
    <property type="match status" value="1"/>
</dbReference>
<dbReference type="Pfam" id="PF08487">
    <property type="entry name" value="VIT"/>
    <property type="match status" value="1"/>
</dbReference>
<dbReference type="SMART" id="SM00609">
    <property type="entry name" value="VIT"/>
    <property type="match status" value="1"/>
</dbReference>
<dbReference type="EMBL" id="QYYH01000139">
    <property type="protein sequence ID" value="RJY07046.1"/>
    <property type="molecule type" value="Genomic_DNA"/>
</dbReference>
<dbReference type="PROSITE" id="PS50234">
    <property type="entry name" value="VWFA"/>
    <property type="match status" value="1"/>
</dbReference>
<dbReference type="InterPro" id="IPR036465">
    <property type="entry name" value="vWFA_dom_sf"/>
</dbReference>
<dbReference type="Proteomes" id="UP000273022">
    <property type="component" value="Unassembled WGS sequence"/>
</dbReference>
<comment type="caution">
    <text evidence="3">The sequence shown here is derived from an EMBL/GenBank/DDBJ whole genome shotgun (WGS) entry which is preliminary data.</text>
</comment>
<evidence type="ECO:0000259" key="1">
    <source>
        <dbReference type="PROSITE" id="PS50234"/>
    </source>
</evidence>
<evidence type="ECO:0000259" key="2">
    <source>
        <dbReference type="PROSITE" id="PS51468"/>
    </source>
</evidence>
<feature type="domain" description="VIT" evidence="2">
    <location>
        <begin position="3"/>
        <end position="131"/>
    </location>
</feature>
<protein>
    <submittedName>
        <fullName evidence="3">VWA domain-containing protein</fullName>
    </submittedName>
</protein>
<dbReference type="PANTHER" id="PTHR45737:SF6">
    <property type="entry name" value="VON WILLEBRAND FACTOR A DOMAIN-CONTAINING PROTEIN 5A"/>
    <property type="match status" value="1"/>
</dbReference>
<dbReference type="PANTHER" id="PTHR45737">
    <property type="entry name" value="VON WILLEBRAND FACTOR A DOMAIN-CONTAINING PROTEIN 5A"/>
    <property type="match status" value="1"/>
</dbReference>
<dbReference type="InterPro" id="IPR002035">
    <property type="entry name" value="VWF_A"/>
</dbReference>
<gene>
    <name evidence="3" type="ORF">D5R81_16805</name>
</gene>
<reference evidence="3 4" key="1">
    <citation type="submission" date="2018-09" db="EMBL/GenBank/DDBJ databases">
        <title>Phylogeny of the Shewanellaceae, and recommendation for two new genera, Pseudoshewanella and Parashewanella.</title>
        <authorList>
            <person name="Wang G."/>
        </authorList>
    </citation>
    <scope>NUCLEOTIDE SEQUENCE [LARGE SCALE GENOMIC DNA]</scope>
    <source>
        <strain evidence="3 4">KCTC 22492</strain>
    </source>
</reference>
<keyword evidence="4" id="KW-1185">Reference proteome</keyword>
<name>A0A3A6T6V3_9GAMM</name>
<dbReference type="InterPro" id="IPR013694">
    <property type="entry name" value="VIT"/>
</dbReference>
<evidence type="ECO:0000313" key="4">
    <source>
        <dbReference type="Proteomes" id="UP000273022"/>
    </source>
</evidence>